<reference evidence="1 2" key="1">
    <citation type="submission" date="2018-11" db="EMBL/GenBank/DDBJ databases">
        <authorList>
            <consortium name="Pathogen Informatics"/>
        </authorList>
    </citation>
    <scope>NUCLEOTIDE SEQUENCE [LARGE SCALE GENOMIC DNA]</scope>
    <source>
        <strain>Denwood</strain>
        <strain evidence="2">Zambia</strain>
    </source>
</reference>
<evidence type="ECO:0000313" key="1">
    <source>
        <dbReference type="EMBL" id="VDP70871.1"/>
    </source>
</evidence>
<keyword evidence="2" id="KW-1185">Reference proteome</keyword>
<accession>A0A183PPI5</accession>
<protein>
    <submittedName>
        <fullName evidence="1">Uncharacterized protein</fullName>
    </submittedName>
</protein>
<name>A0A183PPI5_9TREM</name>
<evidence type="ECO:0000313" key="2">
    <source>
        <dbReference type="Proteomes" id="UP000269396"/>
    </source>
</evidence>
<sequence length="173" mass="19695">MHSTVDLIFALEQYHRLDLHKFKNNKGQPANKQYVVVDVPIKKQLMIAAKKWIVSEELCLYPTGSTQLETSPSTSESKNVGGAIAAASKFTLLGTYSKRALQKYRFLSSAVNEKDLEFTGRPPQFSIAEPTWLKGILRAILFMFYRNFNKQFLVKELTLILTWKTTEVLGMCV</sequence>
<dbReference type="AlphaFoldDB" id="A0A183PPI5"/>
<dbReference type="Proteomes" id="UP000269396">
    <property type="component" value="Unassembled WGS sequence"/>
</dbReference>
<proteinExistence type="predicted"/>
<dbReference type="EMBL" id="UZAL01036954">
    <property type="protein sequence ID" value="VDP70871.1"/>
    <property type="molecule type" value="Genomic_DNA"/>
</dbReference>
<organism evidence="1 2">
    <name type="scientific">Schistosoma mattheei</name>
    <dbReference type="NCBI Taxonomy" id="31246"/>
    <lineage>
        <taxon>Eukaryota</taxon>
        <taxon>Metazoa</taxon>
        <taxon>Spiralia</taxon>
        <taxon>Lophotrochozoa</taxon>
        <taxon>Platyhelminthes</taxon>
        <taxon>Trematoda</taxon>
        <taxon>Digenea</taxon>
        <taxon>Strigeidida</taxon>
        <taxon>Schistosomatoidea</taxon>
        <taxon>Schistosomatidae</taxon>
        <taxon>Schistosoma</taxon>
    </lineage>
</organism>
<gene>
    <name evidence="1" type="ORF">SMTD_LOCUS16271</name>
</gene>